<sequence length="271" mass="29416">MACLPQRQQQRACASASLLFVRDPDHADSGLITDDRSAHGPAGHRQSASFRTAVNFGGPLQSITICSSHQPAGVSIFATEVSAPYVQKPETPKTGECFMATRATTLALILTTVSLAAPAMAQQGQPQGGERLYKAHAERSADHKRGGKFSHRAAGRMMQLFEQYDANDDGSLTQEELTEGRNAQLGSFDADSSGGLTLEEYQNLWLDAMRERMVDQFQSHDDDGDGIVTAEEFGERFEGLVARLDRNGDGALNREDMRRGPMRGGAEEPAE</sequence>
<dbReference type="SMART" id="SM00054">
    <property type="entry name" value="EFh"/>
    <property type="match status" value="2"/>
</dbReference>
<reference evidence="3 4" key="1">
    <citation type="submission" date="2019-12" db="EMBL/GenBank/DDBJ databases">
        <title>Complete genome sequence of Algicella marina strain 9Alg 56(T) isolated from the red alga Tichocarpus crinitus.</title>
        <authorList>
            <person name="Kim S.-G."/>
            <person name="Nedashkovskaya O.I."/>
        </authorList>
    </citation>
    <scope>NUCLEOTIDE SEQUENCE [LARGE SCALE GENOMIC DNA]</scope>
    <source>
        <strain evidence="3 4">9Alg 56</strain>
    </source>
</reference>
<feature type="domain" description="EF-hand" evidence="2">
    <location>
        <begin position="208"/>
        <end position="243"/>
    </location>
</feature>
<dbReference type="InterPro" id="IPR018247">
    <property type="entry name" value="EF_Hand_1_Ca_BS"/>
</dbReference>
<name>A0A6P1T2X7_9RHOB</name>
<dbReference type="Pfam" id="PF13202">
    <property type="entry name" value="EF-hand_5"/>
    <property type="match status" value="2"/>
</dbReference>
<feature type="domain" description="EF-hand" evidence="2">
    <location>
        <begin position="152"/>
        <end position="187"/>
    </location>
</feature>
<gene>
    <name evidence="3" type="ORF">GO499_14815</name>
</gene>
<protein>
    <recommendedName>
        <fullName evidence="2">EF-hand domain-containing protein</fullName>
    </recommendedName>
</protein>
<organism evidence="3 4">
    <name type="scientific">Algicella marina</name>
    <dbReference type="NCBI Taxonomy" id="2683284"/>
    <lineage>
        <taxon>Bacteria</taxon>
        <taxon>Pseudomonadati</taxon>
        <taxon>Pseudomonadota</taxon>
        <taxon>Alphaproteobacteria</taxon>
        <taxon>Rhodobacterales</taxon>
        <taxon>Paracoccaceae</taxon>
        <taxon>Algicella</taxon>
    </lineage>
</organism>
<dbReference type="Gene3D" id="1.10.238.10">
    <property type="entry name" value="EF-hand"/>
    <property type="match status" value="1"/>
</dbReference>
<evidence type="ECO:0000259" key="2">
    <source>
        <dbReference type="PROSITE" id="PS50222"/>
    </source>
</evidence>
<accession>A0A6P1T2X7</accession>
<dbReference type="InterPro" id="IPR002048">
    <property type="entry name" value="EF_hand_dom"/>
</dbReference>
<dbReference type="PROSITE" id="PS50222">
    <property type="entry name" value="EF_HAND_2"/>
    <property type="match status" value="2"/>
</dbReference>
<evidence type="ECO:0000256" key="1">
    <source>
        <dbReference type="SAM" id="MobiDB-lite"/>
    </source>
</evidence>
<feature type="compositionally biased region" description="Basic and acidic residues" evidence="1">
    <location>
        <begin position="245"/>
        <end position="259"/>
    </location>
</feature>
<keyword evidence="4" id="KW-1185">Reference proteome</keyword>
<proteinExistence type="predicted"/>
<feature type="region of interest" description="Disordered" evidence="1">
    <location>
        <begin position="245"/>
        <end position="271"/>
    </location>
</feature>
<dbReference type="PROSITE" id="PS00018">
    <property type="entry name" value="EF_HAND_1"/>
    <property type="match status" value="3"/>
</dbReference>
<dbReference type="EMBL" id="CP046620">
    <property type="protein sequence ID" value="QHQ36357.1"/>
    <property type="molecule type" value="Genomic_DNA"/>
</dbReference>
<dbReference type="Proteomes" id="UP000464495">
    <property type="component" value="Chromosome"/>
</dbReference>
<evidence type="ECO:0000313" key="3">
    <source>
        <dbReference type="EMBL" id="QHQ36357.1"/>
    </source>
</evidence>
<dbReference type="InterPro" id="IPR011992">
    <property type="entry name" value="EF-hand-dom_pair"/>
</dbReference>
<dbReference type="KEGG" id="amaq:GO499_14815"/>
<dbReference type="AlphaFoldDB" id="A0A6P1T2X7"/>
<dbReference type="GO" id="GO:0005509">
    <property type="term" value="F:calcium ion binding"/>
    <property type="evidence" value="ECO:0007669"/>
    <property type="project" value="InterPro"/>
</dbReference>
<dbReference type="SUPFAM" id="SSF47473">
    <property type="entry name" value="EF-hand"/>
    <property type="match status" value="1"/>
</dbReference>
<evidence type="ECO:0000313" key="4">
    <source>
        <dbReference type="Proteomes" id="UP000464495"/>
    </source>
</evidence>